<evidence type="ECO:0000256" key="6">
    <source>
        <dbReference type="SAM" id="Phobius"/>
    </source>
</evidence>
<dbReference type="Pfam" id="PF03788">
    <property type="entry name" value="LrgA"/>
    <property type="match status" value="1"/>
</dbReference>
<dbReference type="RefSeq" id="WP_173582670.1">
    <property type="nucleotide sequence ID" value="NZ_WOTB01000006.1"/>
</dbReference>
<dbReference type="Proteomes" id="UP000635278">
    <property type="component" value="Unassembled WGS sequence"/>
</dbReference>
<evidence type="ECO:0000256" key="2">
    <source>
        <dbReference type="ARBA" id="ARBA00022475"/>
    </source>
</evidence>
<keyword evidence="5 6" id="KW-0472">Membrane</keyword>
<name>A0ABX0JLR0_9PROT</name>
<comment type="subcellular location">
    <subcellularLocation>
        <location evidence="1">Cell membrane</location>
        <topology evidence="1">Multi-pass membrane protein</topology>
    </subcellularLocation>
</comment>
<feature type="transmembrane region" description="Helical" evidence="6">
    <location>
        <begin position="30"/>
        <end position="45"/>
    </location>
</feature>
<gene>
    <name evidence="7" type="ORF">GOB93_06425</name>
</gene>
<organism evidence="7 8">
    <name type="scientific">Acetobacter musti</name>
    <dbReference type="NCBI Taxonomy" id="864732"/>
    <lineage>
        <taxon>Bacteria</taxon>
        <taxon>Pseudomonadati</taxon>
        <taxon>Pseudomonadota</taxon>
        <taxon>Alphaproteobacteria</taxon>
        <taxon>Acetobacterales</taxon>
        <taxon>Acetobacteraceae</taxon>
        <taxon>Acetobacter</taxon>
    </lineage>
</organism>
<dbReference type="PANTHER" id="PTHR33931:SF2">
    <property type="entry name" value="HOLIN-LIKE PROTEIN CIDA"/>
    <property type="match status" value="1"/>
</dbReference>
<keyword evidence="3 6" id="KW-0812">Transmembrane</keyword>
<evidence type="ECO:0000313" key="7">
    <source>
        <dbReference type="EMBL" id="NHN84281.1"/>
    </source>
</evidence>
<evidence type="ECO:0000313" key="8">
    <source>
        <dbReference type="Proteomes" id="UP000635278"/>
    </source>
</evidence>
<protein>
    <submittedName>
        <fullName evidence="7">CidA/LrgA family protein</fullName>
    </submittedName>
</protein>
<dbReference type="EMBL" id="WOTB01000006">
    <property type="protein sequence ID" value="NHN84281.1"/>
    <property type="molecule type" value="Genomic_DNA"/>
</dbReference>
<keyword evidence="8" id="KW-1185">Reference proteome</keyword>
<evidence type="ECO:0000256" key="5">
    <source>
        <dbReference type="ARBA" id="ARBA00023136"/>
    </source>
</evidence>
<keyword evidence="2" id="KW-1003">Cell membrane</keyword>
<evidence type="ECO:0000256" key="4">
    <source>
        <dbReference type="ARBA" id="ARBA00022989"/>
    </source>
</evidence>
<evidence type="ECO:0000256" key="3">
    <source>
        <dbReference type="ARBA" id="ARBA00022692"/>
    </source>
</evidence>
<evidence type="ECO:0000256" key="1">
    <source>
        <dbReference type="ARBA" id="ARBA00004651"/>
    </source>
</evidence>
<feature type="transmembrane region" description="Helical" evidence="6">
    <location>
        <begin position="77"/>
        <end position="95"/>
    </location>
</feature>
<accession>A0ABX0JLR0</accession>
<reference evidence="7 8" key="1">
    <citation type="journal article" date="2020" name="Int. J. Syst. Evol. Microbiol.">
        <title>Novel acetic acid bacteria from cider fermentations: Acetobacter conturbans sp. nov. and Acetobacter fallax sp. nov.</title>
        <authorList>
            <person name="Sombolestani A.S."/>
            <person name="Cleenwerck I."/>
            <person name="Cnockaert M."/>
            <person name="Borremans W."/>
            <person name="Wieme A.D."/>
            <person name="De Vuyst L."/>
            <person name="Vandamme P."/>
        </authorList>
    </citation>
    <scope>NUCLEOTIDE SEQUENCE [LARGE SCALE GENOMIC DNA]</scope>
    <source>
        <strain evidence="7 8">LMG 30640</strain>
    </source>
</reference>
<feature type="transmembrane region" description="Helical" evidence="6">
    <location>
        <begin position="107"/>
        <end position="126"/>
    </location>
</feature>
<dbReference type="PANTHER" id="PTHR33931">
    <property type="entry name" value="HOLIN-LIKE PROTEIN CIDA-RELATED"/>
    <property type="match status" value="1"/>
</dbReference>
<proteinExistence type="predicted"/>
<keyword evidence="4 6" id="KW-1133">Transmembrane helix</keyword>
<comment type="caution">
    <text evidence="7">The sequence shown here is derived from an EMBL/GenBank/DDBJ whole genome shotgun (WGS) entry which is preliminary data.</text>
</comment>
<dbReference type="InterPro" id="IPR005538">
    <property type="entry name" value="LrgA/CidA"/>
</dbReference>
<sequence length="147" mass="14731">MPEAFFTLLVFQLIGTAVQAALNLPVPGPVIGMFLLAALLIWRKGRGLRKGGAGSLSGAVEAGETSASPALTALSRTLIACLGLLFVPAGVGIVTELPVLSENAVPIAVALFGSTILGLLVTAFVMHRAASGGGAAEKLPDTGGQVL</sequence>